<dbReference type="InParanoid" id="A0A0Q9WYA8"/>
<dbReference type="Proteomes" id="UP000007798">
    <property type="component" value="Unassembled WGS sequence"/>
</dbReference>
<proteinExistence type="predicted"/>
<evidence type="ECO:0008006" key="4">
    <source>
        <dbReference type="Google" id="ProtNLM"/>
    </source>
</evidence>
<dbReference type="PANTHER" id="PTHR20898">
    <property type="entry name" value="DAEDALUS ON 3-RELATED-RELATED"/>
    <property type="match status" value="1"/>
</dbReference>
<dbReference type="Pfam" id="PF06477">
    <property type="entry name" value="DUF1091"/>
    <property type="match status" value="1"/>
</dbReference>
<dbReference type="SMART" id="SM00697">
    <property type="entry name" value="DM8"/>
    <property type="match status" value="1"/>
</dbReference>
<protein>
    <recommendedName>
        <fullName evidence="4">MD-2-related lipid-recognition domain-containing protein</fullName>
    </recommendedName>
</protein>
<evidence type="ECO:0000313" key="2">
    <source>
        <dbReference type="EMBL" id="KRF98120.1"/>
    </source>
</evidence>
<organism evidence="2 3">
    <name type="scientific">Drosophila willistoni</name>
    <name type="common">Fruit fly</name>
    <dbReference type="NCBI Taxonomy" id="7260"/>
    <lineage>
        <taxon>Eukaryota</taxon>
        <taxon>Metazoa</taxon>
        <taxon>Ecdysozoa</taxon>
        <taxon>Arthropoda</taxon>
        <taxon>Hexapoda</taxon>
        <taxon>Insecta</taxon>
        <taxon>Pterygota</taxon>
        <taxon>Neoptera</taxon>
        <taxon>Endopterygota</taxon>
        <taxon>Diptera</taxon>
        <taxon>Brachycera</taxon>
        <taxon>Muscomorpha</taxon>
        <taxon>Ephydroidea</taxon>
        <taxon>Drosophilidae</taxon>
        <taxon>Drosophila</taxon>
        <taxon>Sophophora</taxon>
    </lineage>
</organism>
<gene>
    <name evidence="2" type="primary">Dwil\GK26990</name>
    <name evidence="2" type="ORF">Dwil_GK26990</name>
</gene>
<evidence type="ECO:0000313" key="3">
    <source>
        <dbReference type="Proteomes" id="UP000007798"/>
    </source>
</evidence>
<keyword evidence="1" id="KW-0732">Signal</keyword>
<reference evidence="2 3" key="1">
    <citation type="journal article" date="2007" name="Nature">
        <title>Evolution of genes and genomes on the Drosophila phylogeny.</title>
        <authorList>
            <consortium name="Drosophila 12 Genomes Consortium"/>
            <person name="Clark A.G."/>
            <person name="Eisen M.B."/>
            <person name="Smith D.R."/>
            <person name="Bergman C.M."/>
            <person name="Oliver B."/>
            <person name="Markow T.A."/>
            <person name="Kaufman T.C."/>
            <person name="Kellis M."/>
            <person name="Gelbart W."/>
            <person name="Iyer V.N."/>
            <person name="Pollard D.A."/>
            <person name="Sackton T.B."/>
            <person name="Larracuente A.M."/>
            <person name="Singh N.D."/>
            <person name="Abad J.P."/>
            <person name="Abt D.N."/>
            <person name="Adryan B."/>
            <person name="Aguade M."/>
            <person name="Akashi H."/>
            <person name="Anderson W.W."/>
            <person name="Aquadro C.F."/>
            <person name="Ardell D.H."/>
            <person name="Arguello R."/>
            <person name="Artieri C.G."/>
            <person name="Barbash D.A."/>
            <person name="Barker D."/>
            <person name="Barsanti P."/>
            <person name="Batterham P."/>
            <person name="Batzoglou S."/>
            <person name="Begun D."/>
            <person name="Bhutkar A."/>
            <person name="Blanco E."/>
            <person name="Bosak S.A."/>
            <person name="Bradley R.K."/>
            <person name="Brand A.D."/>
            <person name="Brent M.R."/>
            <person name="Brooks A.N."/>
            <person name="Brown R.H."/>
            <person name="Butlin R.K."/>
            <person name="Caggese C."/>
            <person name="Calvi B.R."/>
            <person name="Bernardo de Carvalho A."/>
            <person name="Caspi A."/>
            <person name="Castrezana S."/>
            <person name="Celniker S.E."/>
            <person name="Chang J.L."/>
            <person name="Chapple C."/>
            <person name="Chatterji S."/>
            <person name="Chinwalla A."/>
            <person name="Civetta A."/>
            <person name="Clifton S.W."/>
            <person name="Comeron J.M."/>
            <person name="Costello J.C."/>
            <person name="Coyne J.A."/>
            <person name="Daub J."/>
            <person name="David R.G."/>
            <person name="Delcher A.L."/>
            <person name="Delehaunty K."/>
            <person name="Do C.B."/>
            <person name="Ebling H."/>
            <person name="Edwards K."/>
            <person name="Eickbush T."/>
            <person name="Evans J.D."/>
            <person name="Filipski A."/>
            <person name="Findeiss S."/>
            <person name="Freyhult E."/>
            <person name="Fulton L."/>
            <person name="Fulton R."/>
            <person name="Garcia A.C."/>
            <person name="Gardiner A."/>
            <person name="Garfield D.A."/>
            <person name="Garvin B.E."/>
            <person name="Gibson G."/>
            <person name="Gilbert D."/>
            <person name="Gnerre S."/>
            <person name="Godfrey J."/>
            <person name="Good R."/>
            <person name="Gotea V."/>
            <person name="Gravely B."/>
            <person name="Greenberg A.J."/>
            <person name="Griffiths-Jones S."/>
            <person name="Gross S."/>
            <person name="Guigo R."/>
            <person name="Gustafson E.A."/>
            <person name="Haerty W."/>
            <person name="Hahn M.W."/>
            <person name="Halligan D.L."/>
            <person name="Halpern A.L."/>
            <person name="Halter G.M."/>
            <person name="Han M.V."/>
            <person name="Heger A."/>
            <person name="Hillier L."/>
            <person name="Hinrichs A.S."/>
            <person name="Holmes I."/>
            <person name="Hoskins R.A."/>
            <person name="Hubisz M.J."/>
            <person name="Hultmark D."/>
            <person name="Huntley M.A."/>
            <person name="Jaffe D.B."/>
            <person name="Jagadeeshan S."/>
            <person name="Jeck W.R."/>
            <person name="Johnson J."/>
            <person name="Jones C.D."/>
            <person name="Jordan W.C."/>
            <person name="Karpen G.H."/>
            <person name="Kataoka E."/>
            <person name="Keightley P.D."/>
            <person name="Kheradpour P."/>
            <person name="Kirkness E.F."/>
            <person name="Koerich L.B."/>
            <person name="Kristiansen K."/>
            <person name="Kudrna D."/>
            <person name="Kulathinal R.J."/>
            <person name="Kumar S."/>
            <person name="Kwok R."/>
            <person name="Lander E."/>
            <person name="Langley C.H."/>
            <person name="Lapoint R."/>
            <person name="Lazzaro B.P."/>
            <person name="Lee S.J."/>
            <person name="Levesque L."/>
            <person name="Li R."/>
            <person name="Lin C.F."/>
            <person name="Lin M.F."/>
            <person name="Lindblad-Toh K."/>
            <person name="Llopart A."/>
            <person name="Long M."/>
            <person name="Low L."/>
            <person name="Lozovsky E."/>
            <person name="Lu J."/>
            <person name="Luo M."/>
            <person name="Machado C.A."/>
            <person name="Makalowski W."/>
            <person name="Marzo M."/>
            <person name="Matsuda M."/>
            <person name="Matzkin L."/>
            <person name="McAllister B."/>
            <person name="McBride C.S."/>
            <person name="McKernan B."/>
            <person name="McKernan K."/>
            <person name="Mendez-Lago M."/>
            <person name="Minx P."/>
            <person name="Mollenhauer M.U."/>
            <person name="Montooth K."/>
            <person name="Mount S.M."/>
            <person name="Mu X."/>
            <person name="Myers E."/>
            <person name="Negre B."/>
            <person name="Newfeld S."/>
            <person name="Nielsen R."/>
            <person name="Noor M.A."/>
            <person name="O'Grady P."/>
            <person name="Pachter L."/>
            <person name="Papaceit M."/>
            <person name="Parisi M.J."/>
            <person name="Parisi M."/>
            <person name="Parts L."/>
            <person name="Pedersen J.S."/>
            <person name="Pesole G."/>
            <person name="Phillippy A.M."/>
            <person name="Ponting C.P."/>
            <person name="Pop M."/>
            <person name="Porcelli D."/>
            <person name="Powell J.R."/>
            <person name="Prohaska S."/>
            <person name="Pruitt K."/>
            <person name="Puig M."/>
            <person name="Quesneville H."/>
            <person name="Ram K.R."/>
            <person name="Rand D."/>
            <person name="Rasmussen M.D."/>
            <person name="Reed L.K."/>
            <person name="Reenan R."/>
            <person name="Reily A."/>
            <person name="Remington K.A."/>
            <person name="Rieger T.T."/>
            <person name="Ritchie M.G."/>
            <person name="Robin C."/>
            <person name="Rogers Y.H."/>
            <person name="Rohde C."/>
            <person name="Rozas J."/>
            <person name="Rubenfield M.J."/>
            <person name="Ruiz A."/>
            <person name="Russo S."/>
            <person name="Salzberg S.L."/>
            <person name="Sanchez-Gracia A."/>
            <person name="Saranga D.J."/>
            <person name="Sato H."/>
            <person name="Schaeffer S.W."/>
            <person name="Schatz M.C."/>
            <person name="Schlenke T."/>
            <person name="Schwartz R."/>
            <person name="Segarra C."/>
            <person name="Singh R.S."/>
            <person name="Sirot L."/>
            <person name="Sirota M."/>
            <person name="Sisneros N.B."/>
            <person name="Smith C.D."/>
            <person name="Smith T.F."/>
            <person name="Spieth J."/>
            <person name="Stage D.E."/>
            <person name="Stark A."/>
            <person name="Stephan W."/>
            <person name="Strausberg R.L."/>
            <person name="Strempel S."/>
            <person name="Sturgill D."/>
            <person name="Sutton G."/>
            <person name="Sutton G.G."/>
            <person name="Tao W."/>
            <person name="Teichmann S."/>
            <person name="Tobari Y.N."/>
            <person name="Tomimura Y."/>
            <person name="Tsolas J.M."/>
            <person name="Valente V.L."/>
            <person name="Venter E."/>
            <person name="Venter J.C."/>
            <person name="Vicario S."/>
            <person name="Vieira F.G."/>
            <person name="Vilella A.J."/>
            <person name="Villasante A."/>
            <person name="Walenz B."/>
            <person name="Wang J."/>
            <person name="Wasserman M."/>
            <person name="Watts T."/>
            <person name="Wilson D."/>
            <person name="Wilson R.K."/>
            <person name="Wing R.A."/>
            <person name="Wolfner M.F."/>
            <person name="Wong A."/>
            <person name="Wong G.K."/>
            <person name="Wu C.I."/>
            <person name="Wu G."/>
            <person name="Yamamoto D."/>
            <person name="Yang H.P."/>
            <person name="Yang S.P."/>
            <person name="Yorke J.A."/>
            <person name="Yoshida K."/>
            <person name="Zdobnov E."/>
            <person name="Zhang P."/>
            <person name="Zhang Y."/>
            <person name="Zimin A.V."/>
            <person name="Baldwin J."/>
            <person name="Abdouelleil A."/>
            <person name="Abdulkadir J."/>
            <person name="Abebe A."/>
            <person name="Abera B."/>
            <person name="Abreu J."/>
            <person name="Acer S.C."/>
            <person name="Aftuck L."/>
            <person name="Alexander A."/>
            <person name="An P."/>
            <person name="Anderson E."/>
            <person name="Anderson S."/>
            <person name="Arachi H."/>
            <person name="Azer M."/>
            <person name="Bachantsang P."/>
            <person name="Barry A."/>
            <person name="Bayul T."/>
            <person name="Berlin A."/>
            <person name="Bessette D."/>
            <person name="Bloom T."/>
            <person name="Blye J."/>
            <person name="Boguslavskiy L."/>
            <person name="Bonnet C."/>
            <person name="Boukhgalter B."/>
            <person name="Bourzgui I."/>
            <person name="Brown A."/>
            <person name="Cahill P."/>
            <person name="Channer S."/>
            <person name="Cheshatsang Y."/>
            <person name="Chuda L."/>
            <person name="Citroen M."/>
            <person name="Collymore A."/>
            <person name="Cooke P."/>
            <person name="Costello M."/>
            <person name="D'Aco K."/>
            <person name="Daza R."/>
            <person name="De Haan G."/>
            <person name="DeGray S."/>
            <person name="DeMaso C."/>
            <person name="Dhargay N."/>
            <person name="Dooley K."/>
            <person name="Dooley E."/>
            <person name="Doricent M."/>
            <person name="Dorje P."/>
            <person name="Dorjee K."/>
            <person name="Dupes A."/>
            <person name="Elong R."/>
            <person name="Falk J."/>
            <person name="Farina A."/>
            <person name="Faro S."/>
            <person name="Ferguson D."/>
            <person name="Fisher S."/>
            <person name="Foley C.D."/>
            <person name="Franke A."/>
            <person name="Friedrich D."/>
            <person name="Gadbois L."/>
            <person name="Gearin G."/>
            <person name="Gearin C.R."/>
            <person name="Giannoukos G."/>
            <person name="Goode T."/>
            <person name="Graham J."/>
            <person name="Grandbois E."/>
            <person name="Grewal S."/>
            <person name="Gyaltsen K."/>
            <person name="Hafez N."/>
            <person name="Hagos B."/>
            <person name="Hall J."/>
            <person name="Henson C."/>
            <person name="Hollinger A."/>
            <person name="Honan T."/>
            <person name="Huard M.D."/>
            <person name="Hughes L."/>
            <person name="Hurhula B."/>
            <person name="Husby M.E."/>
            <person name="Kamat A."/>
            <person name="Kanga B."/>
            <person name="Kashin S."/>
            <person name="Khazanovich D."/>
            <person name="Kisner P."/>
            <person name="Lance K."/>
            <person name="Lara M."/>
            <person name="Lee W."/>
            <person name="Lennon N."/>
            <person name="Letendre F."/>
            <person name="LeVine R."/>
            <person name="Lipovsky A."/>
            <person name="Liu X."/>
            <person name="Liu J."/>
            <person name="Liu S."/>
            <person name="Lokyitsang T."/>
            <person name="Lokyitsang Y."/>
            <person name="Lubonja R."/>
            <person name="Lui A."/>
            <person name="MacDonald P."/>
            <person name="Magnisalis V."/>
            <person name="Maru K."/>
            <person name="Matthews C."/>
            <person name="McCusker W."/>
            <person name="McDonough S."/>
            <person name="Mehta T."/>
            <person name="Meldrim J."/>
            <person name="Meneus L."/>
            <person name="Mihai O."/>
            <person name="Mihalev A."/>
            <person name="Mihova T."/>
            <person name="Mittelman R."/>
            <person name="Mlenga V."/>
            <person name="Montmayeur A."/>
            <person name="Mulrain L."/>
            <person name="Navidi A."/>
            <person name="Naylor J."/>
            <person name="Negash T."/>
            <person name="Nguyen T."/>
            <person name="Nguyen N."/>
            <person name="Nicol R."/>
            <person name="Norbu C."/>
            <person name="Norbu N."/>
            <person name="Novod N."/>
            <person name="O'Neill B."/>
            <person name="Osman S."/>
            <person name="Markiewicz E."/>
            <person name="Oyono O.L."/>
            <person name="Patti C."/>
            <person name="Phunkhang P."/>
            <person name="Pierre F."/>
            <person name="Priest M."/>
            <person name="Raghuraman S."/>
            <person name="Rege F."/>
            <person name="Reyes R."/>
            <person name="Rise C."/>
            <person name="Rogov P."/>
            <person name="Ross K."/>
            <person name="Ryan E."/>
            <person name="Settipalli S."/>
            <person name="Shea T."/>
            <person name="Sherpa N."/>
            <person name="Shi L."/>
            <person name="Shih D."/>
            <person name="Sparrow T."/>
            <person name="Spaulding J."/>
            <person name="Stalker J."/>
            <person name="Stange-Thomann N."/>
            <person name="Stavropoulos S."/>
            <person name="Stone C."/>
            <person name="Strader C."/>
            <person name="Tesfaye S."/>
            <person name="Thomson T."/>
            <person name="Thoulutsang Y."/>
            <person name="Thoulutsang D."/>
            <person name="Topham K."/>
            <person name="Topping I."/>
            <person name="Tsamla T."/>
            <person name="Vassiliev H."/>
            <person name="Vo A."/>
            <person name="Wangchuk T."/>
            <person name="Wangdi T."/>
            <person name="Weiand M."/>
            <person name="Wilkinson J."/>
            <person name="Wilson A."/>
            <person name="Yadav S."/>
            <person name="Young G."/>
            <person name="Yu Q."/>
            <person name="Zembek L."/>
            <person name="Zhong D."/>
            <person name="Zimmer A."/>
            <person name="Zwirko Z."/>
            <person name="Jaffe D.B."/>
            <person name="Alvarez P."/>
            <person name="Brockman W."/>
            <person name="Butler J."/>
            <person name="Chin C."/>
            <person name="Gnerre S."/>
            <person name="Grabherr M."/>
            <person name="Kleber M."/>
            <person name="Mauceli E."/>
            <person name="MacCallum I."/>
        </authorList>
    </citation>
    <scope>NUCLEOTIDE SEQUENCE [LARGE SCALE GENOMIC DNA]</scope>
    <source>
        <strain evidence="3">Tucson 14030-0811.24</strain>
    </source>
</reference>
<name>A0A0Q9WYA8_DROWI</name>
<dbReference type="InterPro" id="IPR010512">
    <property type="entry name" value="DUF1091"/>
</dbReference>
<sequence>MRIVQVTCQLLSVSFLIFNVESKFQSLHCNMIDKDWGEFKLCRIKAISRNRNSINLEYIQKYYNNDVWIRVEYFKRLNGWRPFLYNYKGNVCAFLKNRNNLLMKLAYEYIKPYTNFNHSCPLLANETIRVSNYEIDVDHLRVRFPIENGEYAMHTTWYHKNIPKLTLNGSILYYNYRTH</sequence>
<evidence type="ECO:0000256" key="1">
    <source>
        <dbReference type="SAM" id="SignalP"/>
    </source>
</evidence>
<dbReference type="OrthoDB" id="7817040at2759"/>
<keyword evidence="3" id="KW-1185">Reference proteome</keyword>
<dbReference type="AlphaFoldDB" id="A0A0Q9WYA8"/>
<dbReference type="PANTHER" id="PTHR20898:SF0">
    <property type="entry name" value="DAEDALUS ON 3-RELATED"/>
    <property type="match status" value="1"/>
</dbReference>
<feature type="signal peptide" evidence="1">
    <location>
        <begin position="1"/>
        <end position="22"/>
    </location>
</feature>
<feature type="chain" id="PRO_5006387254" description="MD-2-related lipid-recognition domain-containing protein" evidence="1">
    <location>
        <begin position="23"/>
        <end position="179"/>
    </location>
</feature>
<accession>A0A0Q9WYA8</accession>
<dbReference type="EMBL" id="CH963850">
    <property type="protein sequence ID" value="KRF98120.1"/>
    <property type="molecule type" value="Genomic_DNA"/>
</dbReference>